<evidence type="ECO:0000256" key="5">
    <source>
        <dbReference type="SAM" id="MobiDB-lite"/>
    </source>
</evidence>
<evidence type="ECO:0000313" key="8">
    <source>
        <dbReference type="Proteomes" id="UP000317422"/>
    </source>
</evidence>
<sequence>MAAIDDRSPPVVRKTPLALASSLVSGSLLLSGCGLVQDLEKPGEDGESPSPESPEPEPVEEDFPYTKTGRVFLDTGQDTELELSITGLERTPEHTVLHYEASYKDQLRGSNTRMSTPPTLVDPVNGRVYNQYIDEDGVTSYGSHGPKDSGRFPVHEGVANEYRVYFPRIPEDVRQVTFVGRGMGAMTGIPIQDVEEEKPTPDPNGDEYVRTEPPDGTNLTFEVRRPDSEAQAVDVDLESFVDSDLASTTRDGDQETMALHSDVMFEFDESTLTGEAEEVVTKAAASLERNIDPESSEITVIGHTDGKGSDSYNDELSEERAETVRDLLREELGEDYAFDVEGRGSEEPVAEEGGPDDEEARARNRRVEFSYEVDRDSPGQDSGNGDQEDSLGAAERNVSEPAPFDPELGEVTASETEDDVRLDVYPLRRDGAYVIGTVELTNTSDEPTELEFDSEEARIPGGPDQFEKGTLGGFQLLEPDSDLVRYVAQMKSADGKYASLAEEVHELQPGEPYQLIAMFPAPPGDVEELDMRAGPFGELEGIALE</sequence>
<evidence type="ECO:0000256" key="4">
    <source>
        <dbReference type="PROSITE-ProRule" id="PRU00473"/>
    </source>
</evidence>
<dbReference type="GO" id="GO:0009279">
    <property type="term" value="C:cell outer membrane"/>
    <property type="evidence" value="ECO:0007669"/>
    <property type="project" value="UniProtKB-SubCell"/>
</dbReference>
<dbReference type="PRINTS" id="PR01021">
    <property type="entry name" value="OMPADOMAIN"/>
</dbReference>
<dbReference type="InterPro" id="IPR006664">
    <property type="entry name" value="OMP_bac"/>
</dbReference>
<feature type="compositionally biased region" description="Acidic residues" evidence="5">
    <location>
        <begin position="348"/>
        <end position="359"/>
    </location>
</feature>
<reference evidence="7 8" key="1">
    <citation type="submission" date="2019-06" db="EMBL/GenBank/DDBJ databases">
        <title>Sequencing the genomes of 1000 actinobacteria strains.</title>
        <authorList>
            <person name="Klenk H.-P."/>
        </authorList>
    </citation>
    <scope>NUCLEOTIDE SEQUENCE [LARGE SCALE GENOMIC DNA]</scope>
    <source>
        <strain evidence="7 8">DSM 45015</strain>
    </source>
</reference>
<feature type="region of interest" description="Disordered" evidence="5">
    <location>
        <begin position="35"/>
        <end position="63"/>
    </location>
</feature>
<evidence type="ECO:0000259" key="6">
    <source>
        <dbReference type="PROSITE" id="PS51123"/>
    </source>
</evidence>
<dbReference type="Gene3D" id="3.30.1330.60">
    <property type="entry name" value="OmpA-like domain"/>
    <property type="match status" value="1"/>
</dbReference>
<dbReference type="PROSITE" id="PS51123">
    <property type="entry name" value="OMPA_2"/>
    <property type="match status" value="1"/>
</dbReference>
<feature type="domain" description="OmpA-like" evidence="6">
    <location>
        <begin position="252"/>
        <end position="375"/>
    </location>
</feature>
<evidence type="ECO:0000256" key="2">
    <source>
        <dbReference type="ARBA" id="ARBA00023136"/>
    </source>
</evidence>
<dbReference type="PANTHER" id="PTHR30329:SF21">
    <property type="entry name" value="LIPOPROTEIN YIAD-RELATED"/>
    <property type="match status" value="1"/>
</dbReference>
<feature type="compositionally biased region" description="Acidic residues" evidence="5">
    <location>
        <begin position="54"/>
        <end position="63"/>
    </location>
</feature>
<dbReference type="Pfam" id="PF00691">
    <property type="entry name" value="OmpA"/>
    <property type="match status" value="1"/>
</dbReference>
<dbReference type="Proteomes" id="UP000317422">
    <property type="component" value="Unassembled WGS sequence"/>
</dbReference>
<dbReference type="SUPFAM" id="SSF103088">
    <property type="entry name" value="OmpA-like"/>
    <property type="match status" value="1"/>
</dbReference>
<dbReference type="PROSITE" id="PS51257">
    <property type="entry name" value="PROKAR_LIPOPROTEIN"/>
    <property type="match status" value="1"/>
</dbReference>
<protein>
    <submittedName>
        <fullName evidence="7">Outer membrane protein OmpA-like peptidoglycan-associated protein</fullName>
    </submittedName>
</protein>
<feature type="region of interest" description="Disordered" evidence="5">
    <location>
        <begin position="286"/>
        <end position="322"/>
    </location>
</feature>
<comment type="subcellular location">
    <subcellularLocation>
        <location evidence="1">Cell outer membrane</location>
    </subcellularLocation>
</comment>
<dbReference type="PANTHER" id="PTHR30329">
    <property type="entry name" value="STATOR ELEMENT OF FLAGELLAR MOTOR COMPLEX"/>
    <property type="match status" value="1"/>
</dbReference>
<organism evidence="7 8">
    <name type="scientific">Haloactinospora alba</name>
    <dbReference type="NCBI Taxonomy" id="405555"/>
    <lineage>
        <taxon>Bacteria</taxon>
        <taxon>Bacillati</taxon>
        <taxon>Actinomycetota</taxon>
        <taxon>Actinomycetes</taxon>
        <taxon>Streptosporangiales</taxon>
        <taxon>Nocardiopsidaceae</taxon>
        <taxon>Haloactinospora</taxon>
    </lineage>
</organism>
<dbReference type="InterPro" id="IPR050330">
    <property type="entry name" value="Bact_OuterMem_StrucFunc"/>
</dbReference>
<dbReference type="InterPro" id="IPR036737">
    <property type="entry name" value="OmpA-like_sf"/>
</dbReference>
<comment type="caution">
    <text evidence="7">The sequence shown here is derived from an EMBL/GenBank/DDBJ whole genome shotgun (WGS) entry which is preliminary data.</text>
</comment>
<keyword evidence="2 4" id="KW-0472">Membrane</keyword>
<feature type="region of interest" description="Disordered" evidence="5">
    <location>
        <begin position="194"/>
        <end position="217"/>
    </location>
</feature>
<evidence type="ECO:0000313" key="7">
    <source>
        <dbReference type="EMBL" id="TQN28807.1"/>
    </source>
</evidence>
<keyword evidence="8" id="KW-1185">Reference proteome</keyword>
<feature type="region of interest" description="Disordered" evidence="5">
    <location>
        <begin position="335"/>
        <end position="419"/>
    </location>
</feature>
<keyword evidence="3" id="KW-0998">Cell outer membrane</keyword>
<proteinExistence type="predicted"/>
<evidence type="ECO:0000256" key="1">
    <source>
        <dbReference type="ARBA" id="ARBA00004442"/>
    </source>
</evidence>
<dbReference type="CDD" id="cd07185">
    <property type="entry name" value="OmpA_C-like"/>
    <property type="match status" value="1"/>
</dbReference>
<name>A0A543NAF9_9ACTN</name>
<dbReference type="AlphaFoldDB" id="A0A543NAF9"/>
<evidence type="ECO:0000256" key="3">
    <source>
        <dbReference type="ARBA" id="ARBA00023237"/>
    </source>
</evidence>
<gene>
    <name evidence="7" type="ORF">FHX37_4172</name>
</gene>
<dbReference type="InterPro" id="IPR006665">
    <property type="entry name" value="OmpA-like"/>
</dbReference>
<feature type="compositionally biased region" description="Basic and acidic residues" evidence="5">
    <location>
        <begin position="360"/>
        <end position="378"/>
    </location>
</feature>
<accession>A0A543NAF9</accession>
<dbReference type="EMBL" id="VFQC01000002">
    <property type="protein sequence ID" value="TQN28807.1"/>
    <property type="molecule type" value="Genomic_DNA"/>
</dbReference>